<dbReference type="Proteomes" id="UP000198931">
    <property type="component" value="Unassembled WGS sequence"/>
</dbReference>
<proteinExistence type="predicted"/>
<dbReference type="InterPro" id="IPR007593">
    <property type="entry name" value="CD225/Dispanin_fam"/>
</dbReference>
<evidence type="ECO:0000256" key="3">
    <source>
        <dbReference type="ARBA" id="ARBA00022989"/>
    </source>
</evidence>
<evidence type="ECO:0000256" key="5">
    <source>
        <dbReference type="SAM" id="Phobius"/>
    </source>
</evidence>
<sequence length="97" mass="10285">MENYSNPVQNQSGIPPKTWLVESILVTIFCCQILGIISIIYSAGVESKFYRGDVAGAESASRTAKTLVMVSVGIGLVSIVIFVALGGMAILSGMMNR</sequence>
<feature type="transmembrane region" description="Helical" evidence="5">
    <location>
        <begin position="66"/>
        <end position="91"/>
    </location>
</feature>
<dbReference type="AlphaFoldDB" id="A0A1I3I4C3"/>
<accession>A0A1I3I4C3</accession>
<reference evidence="6 7" key="1">
    <citation type="submission" date="2016-10" db="EMBL/GenBank/DDBJ databases">
        <authorList>
            <person name="de Groot N.N."/>
        </authorList>
    </citation>
    <scope>NUCLEOTIDE SEQUENCE [LARGE SCALE GENOMIC DNA]</scope>
    <source>
        <strain evidence="6 7">DSM 26000</strain>
    </source>
</reference>
<evidence type="ECO:0000256" key="2">
    <source>
        <dbReference type="ARBA" id="ARBA00022692"/>
    </source>
</evidence>
<dbReference type="EMBL" id="FOQT01000004">
    <property type="protein sequence ID" value="SFI42834.1"/>
    <property type="molecule type" value="Genomic_DNA"/>
</dbReference>
<evidence type="ECO:0000256" key="1">
    <source>
        <dbReference type="ARBA" id="ARBA00004370"/>
    </source>
</evidence>
<dbReference type="OrthoDB" id="9815705at2"/>
<evidence type="ECO:0000313" key="7">
    <source>
        <dbReference type="Proteomes" id="UP000198931"/>
    </source>
</evidence>
<dbReference type="PANTHER" id="PTHR14948">
    <property type="entry name" value="NG5"/>
    <property type="match status" value="1"/>
</dbReference>
<keyword evidence="3 5" id="KW-1133">Transmembrane helix</keyword>
<name>A0A1I3I4C3_9FLAO</name>
<dbReference type="Pfam" id="PF04505">
    <property type="entry name" value="CD225"/>
    <property type="match status" value="1"/>
</dbReference>
<gene>
    <name evidence="6" type="ORF">SAMN05443292_2555</name>
</gene>
<dbReference type="GO" id="GO:0016020">
    <property type="term" value="C:membrane"/>
    <property type="evidence" value="ECO:0007669"/>
    <property type="project" value="UniProtKB-SubCell"/>
</dbReference>
<evidence type="ECO:0000313" key="6">
    <source>
        <dbReference type="EMBL" id="SFI42834.1"/>
    </source>
</evidence>
<dbReference type="PANTHER" id="PTHR14948:SF18">
    <property type="entry name" value="PROLINE RICH TRANSMEMBRANE PROTEIN 1B"/>
    <property type="match status" value="1"/>
</dbReference>
<feature type="transmembrane region" description="Helical" evidence="5">
    <location>
        <begin position="20"/>
        <end position="45"/>
    </location>
</feature>
<dbReference type="InterPro" id="IPR051423">
    <property type="entry name" value="CD225/Dispanin"/>
</dbReference>
<comment type="subcellular location">
    <subcellularLocation>
        <location evidence="1">Membrane</location>
    </subcellularLocation>
</comment>
<organism evidence="6 7">
    <name type="scientific">Halpernia frigidisoli</name>
    <dbReference type="NCBI Taxonomy" id="1125876"/>
    <lineage>
        <taxon>Bacteria</taxon>
        <taxon>Pseudomonadati</taxon>
        <taxon>Bacteroidota</taxon>
        <taxon>Flavobacteriia</taxon>
        <taxon>Flavobacteriales</taxon>
        <taxon>Weeksellaceae</taxon>
        <taxon>Chryseobacterium group</taxon>
        <taxon>Halpernia</taxon>
    </lineage>
</organism>
<keyword evidence="7" id="KW-1185">Reference proteome</keyword>
<protein>
    <submittedName>
        <fullName evidence="6">Interferon-induced transmembrane protein</fullName>
    </submittedName>
</protein>
<keyword evidence="4 5" id="KW-0472">Membrane</keyword>
<keyword evidence="2 5" id="KW-0812">Transmembrane</keyword>
<evidence type="ECO:0000256" key="4">
    <source>
        <dbReference type="ARBA" id="ARBA00023136"/>
    </source>
</evidence>
<dbReference type="RefSeq" id="WP_090081374.1">
    <property type="nucleotide sequence ID" value="NZ_FOQT01000004.1"/>
</dbReference>
<dbReference type="STRING" id="1125876.SAMN05443292_2555"/>